<evidence type="ECO:0008006" key="5">
    <source>
        <dbReference type="Google" id="ProtNLM"/>
    </source>
</evidence>
<organism evidence="3 4">
    <name type="scientific">Dispira parvispora</name>
    <dbReference type="NCBI Taxonomy" id="1520584"/>
    <lineage>
        <taxon>Eukaryota</taxon>
        <taxon>Fungi</taxon>
        <taxon>Fungi incertae sedis</taxon>
        <taxon>Zoopagomycota</taxon>
        <taxon>Kickxellomycotina</taxon>
        <taxon>Dimargaritomycetes</taxon>
        <taxon>Dimargaritales</taxon>
        <taxon>Dimargaritaceae</taxon>
        <taxon>Dispira</taxon>
    </lineage>
</organism>
<feature type="region of interest" description="Disordered" evidence="1">
    <location>
        <begin position="325"/>
        <end position="349"/>
    </location>
</feature>
<comment type="caution">
    <text evidence="3">The sequence shown here is derived from an EMBL/GenBank/DDBJ whole genome shotgun (WGS) entry which is preliminary data.</text>
</comment>
<dbReference type="OrthoDB" id="2117972at2759"/>
<evidence type="ECO:0000256" key="1">
    <source>
        <dbReference type="SAM" id="MobiDB-lite"/>
    </source>
</evidence>
<protein>
    <recommendedName>
        <fullName evidence="5">DUF4436 domain-containing protein</fullName>
    </recommendedName>
</protein>
<evidence type="ECO:0000256" key="2">
    <source>
        <dbReference type="SAM" id="Phobius"/>
    </source>
</evidence>
<name>A0A9W8E841_9FUNG</name>
<evidence type="ECO:0000313" key="4">
    <source>
        <dbReference type="Proteomes" id="UP001150925"/>
    </source>
</evidence>
<reference evidence="3" key="1">
    <citation type="submission" date="2022-07" db="EMBL/GenBank/DDBJ databases">
        <title>Phylogenomic reconstructions and comparative analyses of Kickxellomycotina fungi.</title>
        <authorList>
            <person name="Reynolds N.K."/>
            <person name="Stajich J.E."/>
            <person name="Barry K."/>
            <person name="Grigoriev I.V."/>
            <person name="Crous P."/>
            <person name="Smith M.E."/>
        </authorList>
    </citation>
    <scope>NUCLEOTIDE SEQUENCE</scope>
    <source>
        <strain evidence="3">RSA 1196</strain>
    </source>
</reference>
<sequence>MDIYASSLHESGLTGRLKSLWRHSRYRRIVWAVLIFAFWCAVVPPVYVAYLKEGSRADSALDVQGSYSPDYIHVTIIVQEADLTSHKLNMYVTATPYGAWANGRAELASNVTGYFAYKSFDFREKHIMQSFDLSMPLLGYPRMYPFDEYESFLEVGFVEQSDDRKPIPLRVTIYGSVQSLSFDIHAELSADVPETLDFKIMTGRTQTTLFFSVFIMMVMWALSITLMVLAFQVTMERRSIPAPLTAVGATILFALPALRNSQPGIPAVGCASDALSYFWNLLVIAVSSVSIIMTWILRWKYRPRTPESTRSNSVVLTMPTRTHKPAVYSSRNSDSDDLEESSVTLNHPR</sequence>
<dbReference type="Proteomes" id="UP001150925">
    <property type="component" value="Unassembled WGS sequence"/>
</dbReference>
<feature type="transmembrane region" description="Helical" evidence="2">
    <location>
        <begin position="29"/>
        <end position="50"/>
    </location>
</feature>
<dbReference type="PANTHER" id="PTHR37330">
    <property type="entry name" value="CONSERVED TRANSMEMBRANE PROTEIN-RELATED"/>
    <property type="match status" value="1"/>
</dbReference>
<keyword evidence="2" id="KW-1133">Transmembrane helix</keyword>
<dbReference type="EMBL" id="JANBPY010000474">
    <property type="protein sequence ID" value="KAJ1966683.1"/>
    <property type="molecule type" value="Genomic_DNA"/>
</dbReference>
<dbReference type="Pfam" id="PF14494">
    <property type="entry name" value="DUF4436"/>
    <property type="match status" value="1"/>
</dbReference>
<gene>
    <name evidence="3" type="ORF">IWQ62_002307</name>
</gene>
<dbReference type="InterPro" id="IPR027948">
    <property type="entry name" value="DUF4436"/>
</dbReference>
<keyword evidence="2" id="KW-0812">Transmembrane</keyword>
<keyword evidence="2" id="KW-0472">Membrane</keyword>
<dbReference type="AlphaFoldDB" id="A0A9W8E841"/>
<dbReference type="PANTHER" id="PTHR37330:SF1">
    <property type="entry name" value="CONSERVED TRANSMEMBRANE PROTEIN-RELATED"/>
    <property type="match status" value="1"/>
</dbReference>
<feature type="transmembrane region" description="Helical" evidence="2">
    <location>
        <begin position="209"/>
        <end position="233"/>
    </location>
</feature>
<proteinExistence type="predicted"/>
<keyword evidence="4" id="KW-1185">Reference proteome</keyword>
<accession>A0A9W8E841</accession>
<evidence type="ECO:0000313" key="3">
    <source>
        <dbReference type="EMBL" id="KAJ1966683.1"/>
    </source>
</evidence>
<feature type="transmembrane region" description="Helical" evidence="2">
    <location>
        <begin position="278"/>
        <end position="297"/>
    </location>
</feature>